<comment type="caution">
    <text evidence="2">The sequence shown here is derived from an EMBL/GenBank/DDBJ whole genome shotgun (WGS) entry which is preliminary data.</text>
</comment>
<dbReference type="SUPFAM" id="SSF55608">
    <property type="entry name" value="Homing endonucleases"/>
    <property type="match status" value="1"/>
</dbReference>
<sequence length="182" mass="21618">MRVGKKGVNANFKAEQGLQQKEYVFWKYDILTNWVFTEPKISMRYDPQGSAYAKSWWFRTIRHPILTEIYNYFYTRDGYRVGRKIVPSDIATHLDAFALAVWIMDDGSYSRGCIDISTYSFQLSEIHLLKEALERNFNVRIGYHKDRDKGYRMYCNKSETQKLVRTIYPYIVPSMMYKIGSH</sequence>
<dbReference type="EMBL" id="MFLM01000025">
    <property type="protein sequence ID" value="OGG67750.1"/>
    <property type="molecule type" value="Genomic_DNA"/>
</dbReference>
<gene>
    <name evidence="2" type="ORF">A3C95_01165</name>
</gene>
<dbReference type="Gene3D" id="3.10.28.10">
    <property type="entry name" value="Homing endonucleases"/>
    <property type="match status" value="2"/>
</dbReference>
<protein>
    <recommendedName>
        <fullName evidence="1">Homing endonuclease LAGLIDADG domain-containing protein</fullName>
    </recommendedName>
</protein>
<name>A0A1F6E2J0_9BACT</name>
<organism evidence="2 3">
    <name type="scientific">Candidatus Kaiserbacteria bacterium RIFCSPHIGHO2_02_FULL_56_30</name>
    <dbReference type="NCBI Taxonomy" id="1798499"/>
    <lineage>
        <taxon>Bacteria</taxon>
        <taxon>Candidatus Kaiseribacteriota</taxon>
    </lineage>
</organism>
<evidence type="ECO:0000313" key="3">
    <source>
        <dbReference type="Proteomes" id="UP000177107"/>
    </source>
</evidence>
<dbReference type="Pfam" id="PF03161">
    <property type="entry name" value="LAGLIDADG_2"/>
    <property type="match status" value="1"/>
</dbReference>
<evidence type="ECO:0000259" key="1">
    <source>
        <dbReference type="Pfam" id="PF03161"/>
    </source>
</evidence>
<proteinExistence type="predicted"/>
<dbReference type="AlphaFoldDB" id="A0A1F6E2J0"/>
<feature type="domain" description="Homing endonuclease LAGLIDADG" evidence="1">
    <location>
        <begin position="4"/>
        <end position="163"/>
    </location>
</feature>
<dbReference type="InterPro" id="IPR027434">
    <property type="entry name" value="Homing_endonucl"/>
</dbReference>
<dbReference type="GO" id="GO:0004519">
    <property type="term" value="F:endonuclease activity"/>
    <property type="evidence" value="ECO:0007669"/>
    <property type="project" value="InterPro"/>
</dbReference>
<dbReference type="Proteomes" id="UP000177107">
    <property type="component" value="Unassembled WGS sequence"/>
</dbReference>
<accession>A0A1F6E2J0</accession>
<dbReference type="InterPro" id="IPR004860">
    <property type="entry name" value="LAGLIDADG_dom"/>
</dbReference>
<evidence type="ECO:0000313" key="2">
    <source>
        <dbReference type="EMBL" id="OGG67750.1"/>
    </source>
</evidence>
<reference evidence="2 3" key="1">
    <citation type="journal article" date="2016" name="Nat. Commun.">
        <title>Thousands of microbial genomes shed light on interconnected biogeochemical processes in an aquifer system.</title>
        <authorList>
            <person name="Anantharaman K."/>
            <person name="Brown C.T."/>
            <person name="Hug L.A."/>
            <person name="Sharon I."/>
            <person name="Castelle C.J."/>
            <person name="Probst A.J."/>
            <person name="Thomas B.C."/>
            <person name="Singh A."/>
            <person name="Wilkins M.J."/>
            <person name="Karaoz U."/>
            <person name="Brodie E.L."/>
            <person name="Williams K.H."/>
            <person name="Hubbard S.S."/>
            <person name="Banfield J.F."/>
        </authorList>
    </citation>
    <scope>NUCLEOTIDE SEQUENCE [LARGE SCALE GENOMIC DNA]</scope>
</reference>